<evidence type="ECO:0000259" key="18">
    <source>
        <dbReference type="PROSITE" id="PS51296"/>
    </source>
</evidence>
<dbReference type="SUPFAM" id="SSF55961">
    <property type="entry name" value="Bet v1-like"/>
    <property type="match status" value="1"/>
</dbReference>
<reference evidence="19 20" key="1">
    <citation type="submission" date="2022-11" db="EMBL/GenBank/DDBJ databases">
        <title>Minimal conservation of predation-associated metabolite biosynthetic gene clusters underscores biosynthetic potential of Myxococcota including descriptions for ten novel species: Archangium lansinium sp. nov., Myxococcus landrumus sp. nov., Nannocystis bai.</title>
        <authorList>
            <person name="Ahearne A."/>
            <person name="Stevens C."/>
            <person name="Dowd S."/>
        </authorList>
    </citation>
    <scope>NUCLEOTIDE SEQUENCE [LARGE SCALE GENOMIC DNA]</scope>
    <source>
        <strain evidence="19 20">NCELM</strain>
    </source>
</reference>
<evidence type="ECO:0000256" key="16">
    <source>
        <dbReference type="ARBA" id="ARBA00049548"/>
    </source>
</evidence>
<comment type="pathway">
    <text evidence="12">Steroid hormone biosynthesis; dafachronic acid biosynthesis.</text>
</comment>
<dbReference type="Proteomes" id="UP001217838">
    <property type="component" value="Unassembled WGS sequence"/>
</dbReference>
<evidence type="ECO:0000256" key="2">
    <source>
        <dbReference type="ARBA" id="ARBA00004370"/>
    </source>
</evidence>
<evidence type="ECO:0000313" key="20">
    <source>
        <dbReference type="Proteomes" id="UP001217838"/>
    </source>
</evidence>
<dbReference type="Gene3D" id="3.90.380.10">
    <property type="entry name" value="Naphthalene 1,2-dioxygenase Alpha Subunit, Chain A, domain 1"/>
    <property type="match status" value="1"/>
</dbReference>
<sequence length="504" mass="55417">MGARFPFPSFPRGWFVIGFPEDVAPGQVKTFRYFGQDIVLFRTESGVLAAVDKVCPHLGAHLGGGHVKGECLRCPFHDWGFRSDGVVVDVPYAPKIPPKAAVRTWHVREQNGVIMVWHCPKGQAPTYEIPVLDEDGWTGNKTVRWVVRSHPQEVAENTVDCSHLGPVHHVGRTDVLSVEQEGHFMRVVLHMEASGAPIDMPDEFNDVQLDVKLHGIGQIVSQTTVLTSDMRTRQRIYPTPIDEDTIAIFGVSNIRQMPDEGYTHEIEDIFYKAFLVDFPKDFPIWENKAYLDKPMLAGGDGPIGRYRRWCRQFYDYPEVAAQPLAAPAPAAIAQPITAIAKLKGWLRALSQAPAANNNGSDGSNGNSNNNDGGLDAHLIDLGPRKPRPVAATSKFASVGDYFDSLERRFNPAAAGDLQVVIQWVLTGDKACAYFAEIKGGSVQSVAGTHPAPTITIEMSAEDYLLMINGELNGARAFSTGRGRLRGPVRLAMKMQRLFPLDAAV</sequence>
<comment type="similarity">
    <text evidence="13">Belongs to the cholesterol 7-desaturase family.</text>
</comment>
<evidence type="ECO:0000256" key="4">
    <source>
        <dbReference type="ARBA" id="ARBA00022692"/>
    </source>
</evidence>
<keyword evidence="5" id="KW-0001">2Fe-2S</keyword>
<protein>
    <recommendedName>
        <fullName evidence="14">cholesterol 7-desaturase</fullName>
        <ecNumber evidence="14">1.14.19.21</ecNumber>
    </recommendedName>
</protein>
<comment type="catalytic activity">
    <reaction evidence="16">
        <text>cholesterol + NADPH + O2 + H(+) = 7-dehydrocholesterol + NADP(+) + 2 H2O</text>
        <dbReference type="Rhea" id="RHEA:45024"/>
        <dbReference type="ChEBI" id="CHEBI:15377"/>
        <dbReference type="ChEBI" id="CHEBI:15378"/>
        <dbReference type="ChEBI" id="CHEBI:15379"/>
        <dbReference type="ChEBI" id="CHEBI:16113"/>
        <dbReference type="ChEBI" id="CHEBI:17759"/>
        <dbReference type="ChEBI" id="CHEBI:57783"/>
        <dbReference type="ChEBI" id="CHEBI:58349"/>
        <dbReference type="EC" id="1.14.19.21"/>
    </reaction>
    <physiologicalReaction direction="left-to-right" evidence="16">
        <dbReference type="Rhea" id="RHEA:45025"/>
    </physiologicalReaction>
</comment>
<feature type="compositionally biased region" description="Low complexity" evidence="17">
    <location>
        <begin position="356"/>
        <end position="373"/>
    </location>
</feature>
<dbReference type="InterPro" id="IPR036922">
    <property type="entry name" value="Rieske_2Fe-2S_sf"/>
</dbReference>
<dbReference type="EC" id="1.14.19.21" evidence="14"/>
<dbReference type="RefSeq" id="WP_271999270.1">
    <property type="nucleotide sequence ID" value="NZ_JAQNDN010000007.1"/>
</dbReference>
<dbReference type="InterPro" id="IPR050584">
    <property type="entry name" value="Cholesterol_7-desaturase"/>
</dbReference>
<evidence type="ECO:0000256" key="13">
    <source>
        <dbReference type="ARBA" id="ARBA00025729"/>
    </source>
</evidence>
<feature type="domain" description="Rieske" evidence="18">
    <location>
        <begin position="14"/>
        <end position="116"/>
    </location>
</feature>
<evidence type="ECO:0000256" key="14">
    <source>
        <dbReference type="ARBA" id="ARBA00026095"/>
    </source>
</evidence>
<dbReference type="Pfam" id="PF00355">
    <property type="entry name" value="Rieske"/>
    <property type="match status" value="1"/>
</dbReference>
<keyword evidence="4" id="KW-0812">Transmembrane</keyword>
<evidence type="ECO:0000256" key="5">
    <source>
        <dbReference type="ARBA" id="ARBA00022714"/>
    </source>
</evidence>
<dbReference type="SUPFAM" id="SSF55718">
    <property type="entry name" value="SCP-like"/>
    <property type="match status" value="1"/>
</dbReference>
<evidence type="ECO:0000256" key="10">
    <source>
        <dbReference type="ARBA" id="ARBA00023014"/>
    </source>
</evidence>
<keyword evidence="10" id="KW-0411">Iron-sulfur</keyword>
<evidence type="ECO:0000256" key="17">
    <source>
        <dbReference type="SAM" id="MobiDB-lite"/>
    </source>
</evidence>
<comment type="caution">
    <text evidence="19">The sequence shown here is derived from an EMBL/GenBank/DDBJ whole genome shotgun (WGS) entry which is preliminary data.</text>
</comment>
<evidence type="ECO:0000256" key="12">
    <source>
        <dbReference type="ARBA" id="ARBA00025712"/>
    </source>
</evidence>
<dbReference type="InterPro" id="IPR036527">
    <property type="entry name" value="SCP2_sterol-bd_dom_sf"/>
</dbReference>
<keyword evidence="7" id="KW-1133">Transmembrane helix</keyword>
<comment type="cofactor">
    <cofactor evidence="1">
        <name>Fe cation</name>
        <dbReference type="ChEBI" id="CHEBI:24875"/>
    </cofactor>
</comment>
<comment type="subcellular location">
    <subcellularLocation>
        <location evidence="2">Membrane</location>
    </subcellularLocation>
</comment>
<keyword evidence="6" id="KW-0479">Metal-binding</keyword>
<evidence type="ECO:0000256" key="6">
    <source>
        <dbReference type="ARBA" id="ARBA00022723"/>
    </source>
</evidence>
<dbReference type="PANTHER" id="PTHR21266:SF32">
    <property type="entry name" value="CHOLESTEROL 7-DESATURASE NVD"/>
    <property type="match status" value="1"/>
</dbReference>
<dbReference type="EMBL" id="JAQNDN010000007">
    <property type="protein sequence ID" value="MDC0669458.1"/>
    <property type="molecule type" value="Genomic_DNA"/>
</dbReference>
<evidence type="ECO:0000256" key="9">
    <source>
        <dbReference type="ARBA" id="ARBA00023004"/>
    </source>
</evidence>
<evidence type="ECO:0000256" key="7">
    <source>
        <dbReference type="ARBA" id="ARBA00022989"/>
    </source>
</evidence>
<dbReference type="Gene3D" id="2.102.10.10">
    <property type="entry name" value="Rieske [2Fe-2S] iron-sulphur domain"/>
    <property type="match status" value="1"/>
</dbReference>
<dbReference type="Pfam" id="PF02036">
    <property type="entry name" value="SCP2"/>
    <property type="match status" value="1"/>
</dbReference>
<name>A0ABT5B7L9_9BACT</name>
<feature type="region of interest" description="Disordered" evidence="17">
    <location>
        <begin position="355"/>
        <end position="379"/>
    </location>
</feature>
<dbReference type="SUPFAM" id="SSF50022">
    <property type="entry name" value="ISP domain"/>
    <property type="match status" value="1"/>
</dbReference>
<accession>A0ABT5B7L9</accession>
<dbReference type="InterPro" id="IPR017941">
    <property type="entry name" value="Rieske_2Fe-2S"/>
</dbReference>
<evidence type="ECO:0000256" key="11">
    <source>
        <dbReference type="ARBA" id="ARBA00023136"/>
    </source>
</evidence>
<organism evidence="19 20">
    <name type="scientific">Nannocystis radixulma</name>
    <dbReference type="NCBI Taxonomy" id="2995305"/>
    <lineage>
        <taxon>Bacteria</taxon>
        <taxon>Pseudomonadati</taxon>
        <taxon>Myxococcota</taxon>
        <taxon>Polyangia</taxon>
        <taxon>Nannocystales</taxon>
        <taxon>Nannocystaceae</taxon>
        <taxon>Nannocystis</taxon>
    </lineage>
</organism>
<keyword evidence="9" id="KW-0408">Iron</keyword>
<keyword evidence="8" id="KW-0560">Oxidoreductase</keyword>
<comment type="pathway">
    <text evidence="3">Hormone biosynthesis.</text>
</comment>
<dbReference type="Gene3D" id="3.30.1050.10">
    <property type="entry name" value="SCP2 sterol-binding domain"/>
    <property type="match status" value="1"/>
</dbReference>
<keyword evidence="11" id="KW-0472">Membrane</keyword>
<dbReference type="PROSITE" id="PS51296">
    <property type="entry name" value="RIESKE"/>
    <property type="match status" value="1"/>
</dbReference>
<keyword evidence="20" id="KW-1185">Reference proteome</keyword>
<dbReference type="Pfam" id="PF19298">
    <property type="entry name" value="KshA_C"/>
    <property type="match status" value="1"/>
</dbReference>
<evidence type="ECO:0000256" key="8">
    <source>
        <dbReference type="ARBA" id="ARBA00023002"/>
    </source>
</evidence>
<evidence type="ECO:0000256" key="1">
    <source>
        <dbReference type="ARBA" id="ARBA00001962"/>
    </source>
</evidence>
<evidence type="ECO:0000256" key="3">
    <source>
        <dbReference type="ARBA" id="ARBA00004972"/>
    </source>
</evidence>
<evidence type="ECO:0000313" key="19">
    <source>
        <dbReference type="EMBL" id="MDC0669458.1"/>
    </source>
</evidence>
<gene>
    <name evidence="19" type="ORF">POL58_17010</name>
</gene>
<evidence type="ECO:0000256" key="15">
    <source>
        <dbReference type="ARBA" id="ARBA00047853"/>
    </source>
</evidence>
<dbReference type="InterPro" id="IPR003033">
    <property type="entry name" value="SCP2_sterol-bd_dom"/>
</dbReference>
<proteinExistence type="inferred from homology"/>
<dbReference type="PANTHER" id="PTHR21266">
    <property type="entry name" value="IRON-SULFUR DOMAIN CONTAINING PROTEIN"/>
    <property type="match status" value="1"/>
</dbReference>
<dbReference type="InterPro" id="IPR045605">
    <property type="entry name" value="KshA-like_C"/>
</dbReference>
<comment type="catalytic activity">
    <reaction evidence="15">
        <text>cholesterol + NADH + O2 + H(+) = 7-dehydrocholesterol + NAD(+) + 2 H2O</text>
        <dbReference type="Rhea" id="RHEA:51644"/>
        <dbReference type="ChEBI" id="CHEBI:15377"/>
        <dbReference type="ChEBI" id="CHEBI:15378"/>
        <dbReference type="ChEBI" id="CHEBI:15379"/>
        <dbReference type="ChEBI" id="CHEBI:16113"/>
        <dbReference type="ChEBI" id="CHEBI:17759"/>
        <dbReference type="ChEBI" id="CHEBI:57540"/>
        <dbReference type="ChEBI" id="CHEBI:57945"/>
        <dbReference type="EC" id="1.14.19.21"/>
    </reaction>
    <physiologicalReaction direction="left-to-right" evidence="15">
        <dbReference type="Rhea" id="RHEA:51645"/>
    </physiologicalReaction>
</comment>